<accession>A0AA36HQM8</accession>
<sequence>MAWSLCALALTLVEGNELTPDDLNIAKVFLDLHVFNGTLEPTRSPMGEMVFMSSAEKAKAQGLAWPVNWPTLCFLGLGSASVELFIALTRLFPELQIVLLEVQDPRYLAVAAKELLVDARHFALRPRGTG</sequence>
<comment type="caution">
    <text evidence="2">The sequence shown here is derived from an EMBL/GenBank/DDBJ whole genome shotgun (WGS) entry which is preliminary data.</text>
</comment>
<dbReference type="EMBL" id="CAUJNA010000202">
    <property type="protein sequence ID" value="CAJ1373523.1"/>
    <property type="molecule type" value="Genomic_DNA"/>
</dbReference>
<feature type="non-terminal residue" evidence="2">
    <location>
        <position position="1"/>
    </location>
</feature>
<name>A0AA36HQM8_9DINO</name>
<dbReference type="AlphaFoldDB" id="A0AA36HQM8"/>
<keyword evidence="3" id="KW-1185">Reference proteome</keyword>
<dbReference type="Proteomes" id="UP001178507">
    <property type="component" value="Unassembled WGS sequence"/>
</dbReference>
<feature type="chain" id="PRO_5041464004" evidence="1">
    <location>
        <begin position="16"/>
        <end position="130"/>
    </location>
</feature>
<evidence type="ECO:0000313" key="3">
    <source>
        <dbReference type="Proteomes" id="UP001178507"/>
    </source>
</evidence>
<keyword evidence="1" id="KW-0732">Signal</keyword>
<protein>
    <submittedName>
        <fullName evidence="2">Uncharacterized protein</fullName>
    </submittedName>
</protein>
<organism evidence="2 3">
    <name type="scientific">Effrenium voratum</name>
    <dbReference type="NCBI Taxonomy" id="2562239"/>
    <lineage>
        <taxon>Eukaryota</taxon>
        <taxon>Sar</taxon>
        <taxon>Alveolata</taxon>
        <taxon>Dinophyceae</taxon>
        <taxon>Suessiales</taxon>
        <taxon>Symbiodiniaceae</taxon>
        <taxon>Effrenium</taxon>
    </lineage>
</organism>
<evidence type="ECO:0000313" key="2">
    <source>
        <dbReference type="EMBL" id="CAJ1373523.1"/>
    </source>
</evidence>
<evidence type="ECO:0000256" key="1">
    <source>
        <dbReference type="SAM" id="SignalP"/>
    </source>
</evidence>
<gene>
    <name evidence="2" type="ORF">EVOR1521_LOCUS3311</name>
</gene>
<feature type="signal peptide" evidence="1">
    <location>
        <begin position="1"/>
        <end position="15"/>
    </location>
</feature>
<reference evidence="2" key="1">
    <citation type="submission" date="2023-08" db="EMBL/GenBank/DDBJ databases">
        <authorList>
            <person name="Chen Y."/>
            <person name="Shah S."/>
            <person name="Dougan E. K."/>
            <person name="Thang M."/>
            <person name="Chan C."/>
        </authorList>
    </citation>
    <scope>NUCLEOTIDE SEQUENCE</scope>
</reference>
<proteinExistence type="predicted"/>